<dbReference type="EMBL" id="JAAWUZ010000023">
    <property type="protein sequence ID" value="NSG30181.1"/>
    <property type="molecule type" value="Genomic_DNA"/>
</dbReference>
<reference evidence="1 2" key="1">
    <citation type="journal article" date="2020" name="Cell Host Microbe">
        <title>Functional and Genomic Variation between Human-Derived Isolates of Lachnospiraceae Reveals Inter- and Intra-Species Diversity.</title>
        <authorList>
            <person name="Sorbara M.T."/>
            <person name="Littmann E.R."/>
            <person name="Fontana E."/>
            <person name="Moody T.U."/>
            <person name="Kohout C.E."/>
            <person name="Gjonbalaj M."/>
            <person name="Eaton V."/>
            <person name="Seok R."/>
            <person name="Leiner I.M."/>
            <person name="Pamer E.G."/>
        </authorList>
    </citation>
    <scope>NUCLEOTIDE SEQUENCE [LARGE SCALE GENOMIC DNA]</scope>
    <source>
        <strain evidence="1 2">MSK.14.16</strain>
    </source>
</reference>
<name>A0ABX2GX66_9FIRM</name>
<evidence type="ECO:0000313" key="2">
    <source>
        <dbReference type="Proteomes" id="UP000821846"/>
    </source>
</evidence>
<proteinExistence type="predicted"/>
<protein>
    <submittedName>
        <fullName evidence="1">Uncharacterized protein</fullName>
    </submittedName>
</protein>
<evidence type="ECO:0000313" key="1">
    <source>
        <dbReference type="EMBL" id="NSG30181.1"/>
    </source>
</evidence>
<comment type="caution">
    <text evidence="1">The sequence shown here is derived from an EMBL/GenBank/DDBJ whole genome shotgun (WGS) entry which is preliminary data.</text>
</comment>
<dbReference type="Proteomes" id="UP000821846">
    <property type="component" value="Unassembled WGS sequence"/>
</dbReference>
<gene>
    <name evidence="1" type="ORF">HFM93_07835</name>
</gene>
<accession>A0ABX2GX66</accession>
<sequence>MLKNILEMMAKGKYDIYLVDDQEIHLPQEVYFSSLNESAMYIIYPGKGPTGNWYE</sequence>
<dbReference type="RefSeq" id="WP_173866350.1">
    <property type="nucleotide sequence ID" value="NZ_JAAWUU010000023.1"/>
</dbReference>
<organism evidence="1 2">
    <name type="scientific">Faecalicatena fissicatena</name>
    <dbReference type="NCBI Taxonomy" id="290055"/>
    <lineage>
        <taxon>Bacteria</taxon>
        <taxon>Bacillati</taxon>
        <taxon>Bacillota</taxon>
        <taxon>Clostridia</taxon>
        <taxon>Lachnospirales</taxon>
        <taxon>Lachnospiraceae</taxon>
        <taxon>Faecalicatena</taxon>
    </lineage>
</organism>
<keyword evidence="2" id="KW-1185">Reference proteome</keyword>